<dbReference type="GO" id="GO:0003700">
    <property type="term" value="F:DNA-binding transcription factor activity"/>
    <property type="evidence" value="ECO:0007669"/>
    <property type="project" value="InterPro"/>
</dbReference>
<dbReference type="SUPFAM" id="SSF46785">
    <property type="entry name" value="Winged helix' DNA-binding domain"/>
    <property type="match status" value="1"/>
</dbReference>
<dbReference type="PANTHER" id="PTHR30126:SF39">
    <property type="entry name" value="HTH-TYPE TRANSCRIPTIONAL REGULATOR CYSL"/>
    <property type="match status" value="1"/>
</dbReference>
<dbReference type="PRINTS" id="PR00039">
    <property type="entry name" value="HTHLYSR"/>
</dbReference>
<dbReference type="InterPro" id="IPR036390">
    <property type="entry name" value="WH_DNA-bd_sf"/>
</dbReference>
<dbReference type="InterPro" id="IPR000847">
    <property type="entry name" value="LysR_HTH_N"/>
</dbReference>
<keyword evidence="7" id="KW-1185">Reference proteome</keyword>
<reference evidence="6 7" key="1">
    <citation type="submission" date="2020-07" db="EMBL/GenBank/DDBJ databases">
        <title>Genomic Encyclopedia of Type Strains, Phase IV (KMG-IV): sequencing the most valuable type-strain genomes for metagenomic binning, comparative biology and taxonomic classification.</title>
        <authorList>
            <person name="Goeker M."/>
        </authorList>
    </citation>
    <scope>NUCLEOTIDE SEQUENCE [LARGE SCALE GENOMIC DNA]</scope>
    <source>
        <strain evidence="6 7">DSM 17721</strain>
    </source>
</reference>
<accession>A0A7W0CB01</accession>
<dbReference type="InterPro" id="IPR005119">
    <property type="entry name" value="LysR_subst-bd"/>
</dbReference>
<evidence type="ECO:0000256" key="4">
    <source>
        <dbReference type="ARBA" id="ARBA00023163"/>
    </source>
</evidence>
<evidence type="ECO:0000256" key="1">
    <source>
        <dbReference type="ARBA" id="ARBA00009437"/>
    </source>
</evidence>
<dbReference type="RefSeq" id="WP_232364778.1">
    <property type="nucleotide sequence ID" value="NZ_JACDUS010000009.1"/>
</dbReference>
<evidence type="ECO:0000256" key="3">
    <source>
        <dbReference type="ARBA" id="ARBA00023125"/>
    </source>
</evidence>
<dbReference type="FunFam" id="1.10.10.10:FF:000001">
    <property type="entry name" value="LysR family transcriptional regulator"/>
    <property type="match status" value="1"/>
</dbReference>
<dbReference type="Proteomes" id="UP000525298">
    <property type="component" value="Unassembled WGS sequence"/>
</dbReference>
<dbReference type="NCBIfam" id="NF040786">
    <property type="entry name" value="LysR_Sec_metab"/>
    <property type="match status" value="1"/>
</dbReference>
<dbReference type="SUPFAM" id="SSF53850">
    <property type="entry name" value="Periplasmic binding protein-like II"/>
    <property type="match status" value="1"/>
</dbReference>
<sequence length="317" mass="35169">MDLLKTIEKIYGSDYHMDLWQLKIFKKVIDLEGFSRAAEAIHLTQPTVSSHIRDLEAHFGCRLIDRMGKTAKPTRAGELLYEYADRMLGLAAETESAVAEFLGHISGQIAIGGSTIPGGYILPRQIGGFTRTYPEVRIRLHVSDTRQIIDDVLAGRLDFGMVGAEAETDRIVQKALIRDEMRLIVRTDHPWADRREIELDRLCSQPFLLREPGSGTRKSLEKQLARAGFNMDSFTVAAELGSTAAVIQGIKSGMGISILSPIAVEDELKSGSLKALSVTGLDLSRHFYLTTRRERTPSPAARALMDYLEKQMAPEGL</sequence>
<dbReference type="Pfam" id="PF03466">
    <property type="entry name" value="LysR_substrate"/>
    <property type="match status" value="1"/>
</dbReference>
<gene>
    <name evidence="6" type="ORF">HNR65_002778</name>
</gene>
<protein>
    <submittedName>
        <fullName evidence="6">DNA-binding transcriptional LysR family regulator</fullName>
    </submittedName>
</protein>
<dbReference type="PANTHER" id="PTHR30126">
    <property type="entry name" value="HTH-TYPE TRANSCRIPTIONAL REGULATOR"/>
    <property type="match status" value="1"/>
</dbReference>
<dbReference type="InterPro" id="IPR036388">
    <property type="entry name" value="WH-like_DNA-bd_sf"/>
</dbReference>
<feature type="domain" description="HTH lysR-type" evidence="5">
    <location>
        <begin position="17"/>
        <end position="74"/>
    </location>
</feature>
<dbReference type="AlphaFoldDB" id="A0A7W0CB01"/>
<evidence type="ECO:0000256" key="2">
    <source>
        <dbReference type="ARBA" id="ARBA00023015"/>
    </source>
</evidence>
<name>A0A7W0CB01_9BACT</name>
<organism evidence="6 7">
    <name type="scientific">Desulfosalsimonas propionicica</name>
    <dbReference type="NCBI Taxonomy" id="332175"/>
    <lineage>
        <taxon>Bacteria</taxon>
        <taxon>Pseudomonadati</taxon>
        <taxon>Thermodesulfobacteriota</taxon>
        <taxon>Desulfobacteria</taxon>
        <taxon>Desulfobacterales</taxon>
        <taxon>Desulfosalsimonadaceae</taxon>
        <taxon>Desulfosalsimonas</taxon>
    </lineage>
</organism>
<dbReference type="GO" id="GO:0000976">
    <property type="term" value="F:transcription cis-regulatory region binding"/>
    <property type="evidence" value="ECO:0007669"/>
    <property type="project" value="TreeGrafter"/>
</dbReference>
<dbReference type="InterPro" id="IPR047788">
    <property type="entry name" value="LysR-like_Sec_metab"/>
</dbReference>
<dbReference type="Pfam" id="PF00126">
    <property type="entry name" value="HTH_1"/>
    <property type="match status" value="1"/>
</dbReference>
<keyword evidence="2" id="KW-0805">Transcription regulation</keyword>
<dbReference type="CDD" id="cd08420">
    <property type="entry name" value="PBP2_CysL_like"/>
    <property type="match status" value="1"/>
</dbReference>
<evidence type="ECO:0000313" key="6">
    <source>
        <dbReference type="EMBL" id="MBA2882431.1"/>
    </source>
</evidence>
<dbReference type="Gene3D" id="1.10.10.10">
    <property type="entry name" value="Winged helix-like DNA-binding domain superfamily/Winged helix DNA-binding domain"/>
    <property type="match status" value="1"/>
</dbReference>
<dbReference type="EMBL" id="JACDUS010000009">
    <property type="protein sequence ID" value="MBA2882431.1"/>
    <property type="molecule type" value="Genomic_DNA"/>
</dbReference>
<dbReference type="Gene3D" id="3.40.190.290">
    <property type="match status" value="1"/>
</dbReference>
<comment type="similarity">
    <text evidence="1">Belongs to the LysR transcriptional regulatory family.</text>
</comment>
<comment type="caution">
    <text evidence="6">The sequence shown here is derived from an EMBL/GenBank/DDBJ whole genome shotgun (WGS) entry which is preliminary data.</text>
</comment>
<dbReference type="PROSITE" id="PS50931">
    <property type="entry name" value="HTH_LYSR"/>
    <property type="match status" value="1"/>
</dbReference>
<keyword evidence="3 6" id="KW-0238">DNA-binding</keyword>
<keyword evidence="4" id="KW-0804">Transcription</keyword>
<evidence type="ECO:0000259" key="5">
    <source>
        <dbReference type="PROSITE" id="PS50931"/>
    </source>
</evidence>
<evidence type="ECO:0000313" key="7">
    <source>
        <dbReference type="Proteomes" id="UP000525298"/>
    </source>
</evidence>
<proteinExistence type="inferred from homology"/>